<sequence length="169" mass="18570">MPRCTADAAIGHPCEVTDGSGIRILRSHSGTRVAELRWEWAREADPGVGPWRADGAFIAAVTAWLDDDRRTVWTAGAGDLAVGMVCLTEHARMPSPRRAAGGRWGYLGHLYVRPAFRGSGLGRDLIRRATGTADDRGYAKTVLSPTERSVGLYERCGFDMDNDLMIRRR</sequence>
<dbReference type="EMBL" id="CP029604">
    <property type="protein sequence ID" value="AWO84394.1"/>
    <property type="molecule type" value="Genomic_DNA"/>
</dbReference>
<dbReference type="InterPro" id="IPR050832">
    <property type="entry name" value="Bact_Acetyltransf"/>
</dbReference>
<evidence type="ECO:0000313" key="5">
    <source>
        <dbReference type="Proteomes" id="UP000247118"/>
    </source>
</evidence>
<dbReference type="CDD" id="cd04301">
    <property type="entry name" value="NAT_SF"/>
    <property type="match status" value="1"/>
</dbReference>
<dbReference type="SUPFAM" id="SSF55729">
    <property type="entry name" value="Acyl-CoA N-acyltransferases (Nat)"/>
    <property type="match status" value="1"/>
</dbReference>
<keyword evidence="1" id="KW-0808">Transferase</keyword>
<dbReference type="PANTHER" id="PTHR43877">
    <property type="entry name" value="AMINOALKYLPHOSPHONATE N-ACETYLTRANSFERASE-RELATED-RELATED"/>
    <property type="match status" value="1"/>
</dbReference>
<feature type="domain" description="N-acetyltransferase" evidence="3">
    <location>
        <begin position="20"/>
        <end position="169"/>
    </location>
</feature>
<dbReference type="GO" id="GO:0016747">
    <property type="term" value="F:acyltransferase activity, transferring groups other than amino-acyl groups"/>
    <property type="evidence" value="ECO:0007669"/>
    <property type="project" value="InterPro"/>
</dbReference>
<evidence type="ECO:0000259" key="3">
    <source>
        <dbReference type="PROSITE" id="PS51186"/>
    </source>
</evidence>
<dbReference type="Gene3D" id="3.40.630.30">
    <property type="match status" value="1"/>
</dbReference>
<dbReference type="PANTHER" id="PTHR43877:SF2">
    <property type="entry name" value="AMINOALKYLPHOSPHONATE N-ACETYLTRANSFERASE-RELATED"/>
    <property type="match status" value="1"/>
</dbReference>
<keyword evidence="2" id="KW-0012">Acyltransferase</keyword>
<dbReference type="InterPro" id="IPR016181">
    <property type="entry name" value="Acyl_CoA_acyltransferase"/>
</dbReference>
<dbReference type="PROSITE" id="PS51186">
    <property type="entry name" value="GNAT"/>
    <property type="match status" value="1"/>
</dbReference>
<dbReference type="Proteomes" id="UP000247118">
    <property type="component" value="Chromosome"/>
</dbReference>
<gene>
    <name evidence="4" type="ORF">DLJ61_13525</name>
</gene>
<proteinExistence type="predicted"/>
<evidence type="ECO:0000313" key="4">
    <source>
        <dbReference type="EMBL" id="AWO84394.1"/>
    </source>
</evidence>
<dbReference type="Pfam" id="PF00583">
    <property type="entry name" value="Acetyltransf_1"/>
    <property type="match status" value="1"/>
</dbReference>
<name>A0AAD0KBE3_9ACTN</name>
<reference evidence="4 5" key="1">
    <citation type="submission" date="2018-05" db="EMBL/GenBank/DDBJ databases">
        <title>Complete genome sequence of Gordonia terrae NRRL B-16283.</title>
        <authorList>
            <person name="Garlena R.A."/>
            <person name="Russell D.A."/>
            <person name="Hatfull G.F."/>
        </authorList>
    </citation>
    <scope>NUCLEOTIDE SEQUENCE [LARGE SCALE GENOMIC DNA]</scope>
    <source>
        <strain evidence="4 5">NRRL B-16283</strain>
    </source>
</reference>
<accession>A0AAD0KBE3</accession>
<organism evidence="4 5">
    <name type="scientific">Gordonia terrae</name>
    <dbReference type="NCBI Taxonomy" id="2055"/>
    <lineage>
        <taxon>Bacteria</taxon>
        <taxon>Bacillati</taxon>
        <taxon>Actinomycetota</taxon>
        <taxon>Actinomycetes</taxon>
        <taxon>Mycobacteriales</taxon>
        <taxon>Gordoniaceae</taxon>
        <taxon>Gordonia</taxon>
    </lineage>
</organism>
<dbReference type="AlphaFoldDB" id="A0AAD0KBE3"/>
<protein>
    <submittedName>
        <fullName evidence="4">GNAT family N-acetyltransferase</fullName>
    </submittedName>
</protein>
<dbReference type="InterPro" id="IPR000182">
    <property type="entry name" value="GNAT_dom"/>
</dbReference>
<evidence type="ECO:0000256" key="2">
    <source>
        <dbReference type="ARBA" id="ARBA00023315"/>
    </source>
</evidence>
<evidence type="ECO:0000256" key="1">
    <source>
        <dbReference type="ARBA" id="ARBA00022679"/>
    </source>
</evidence>